<dbReference type="PANTHER" id="PTHR43712:SF17">
    <property type="entry name" value="O-METHYLTRANSFERASE"/>
    <property type="match status" value="1"/>
</dbReference>
<evidence type="ECO:0000256" key="3">
    <source>
        <dbReference type="ARBA" id="ARBA00022691"/>
    </source>
</evidence>
<keyword evidence="1 7" id="KW-0489">Methyltransferase</keyword>
<keyword evidence="8" id="KW-1185">Reference proteome</keyword>
<dbReference type="Proteomes" id="UP000800092">
    <property type="component" value="Unassembled WGS sequence"/>
</dbReference>
<dbReference type="GO" id="GO:0032259">
    <property type="term" value="P:methylation"/>
    <property type="evidence" value="ECO:0007669"/>
    <property type="project" value="UniProtKB-KW"/>
</dbReference>
<name>A0A6A6GZQ0_VIRVR</name>
<dbReference type="PIRSF" id="PIRSF005739">
    <property type="entry name" value="O-mtase"/>
    <property type="match status" value="1"/>
</dbReference>
<sequence length="401" mass="44786">MTWPFSTTEEVIDQLQITAKAYADKRPGAREQLLNLSQTLTASLELPSEAIQRVGWAEPARTAHCRLAVELGLFEQLKASGEGGIGAQELSTKVGADEVLIARVLRHLAATYIIREKGPDCFSPTYLSNAFTEPKFRAGIIYTFDVAGPSFHLLPNYLKSISYGNPTELTDGPFQYAHKTQLPFFAWLDQNPPYLSVFNDYMSAYRAGKLNWVDPGFYPVSERLIRGFNSTFSDVFLVDVGGGLGHDLRELETKISDLPGRLILQDREEVISTLPSATADNKFEAKPHDFFTSQPVQGARAYYLHSVLHDWSDVDCIRILEQLRPAMKKGYSKLLVNEIVVPKQGGTWPVTAMDQLMLVLGAMKERTEMQWNDILEKAGFKVTGIWSLEMGTESLIEAEVA</sequence>
<keyword evidence="2 7" id="KW-0808">Transferase</keyword>
<keyword evidence="3" id="KW-0949">S-adenosyl-L-methionine</keyword>
<dbReference type="GO" id="GO:0008171">
    <property type="term" value="F:O-methyltransferase activity"/>
    <property type="evidence" value="ECO:0007669"/>
    <property type="project" value="InterPro"/>
</dbReference>
<organism evidence="7 8">
    <name type="scientific">Viridothelium virens</name>
    <name type="common">Speckled blister lichen</name>
    <name type="synonym">Trypethelium virens</name>
    <dbReference type="NCBI Taxonomy" id="1048519"/>
    <lineage>
        <taxon>Eukaryota</taxon>
        <taxon>Fungi</taxon>
        <taxon>Dikarya</taxon>
        <taxon>Ascomycota</taxon>
        <taxon>Pezizomycotina</taxon>
        <taxon>Dothideomycetes</taxon>
        <taxon>Dothideomycetes incertae sedis</taxon>
        <taxon>Trypetheliales</taxon>
        <taxon>Trypetheliaceae</taxon>
        <taxon>Viridothelium</taxon>
    </lineage>
</organism>
<dbReference type="SUPFAM" id="SSF53335">
    <property type="entry name" value="S-adenosyl-L-methionine-dependent methyltransferases"/>
    <property type="match status" value="1"/>
</dbReference>
<evidence type="ECO:0000259" key="6">
    <source>
        <dbReference type="Pfam" id="PF08100"/>
    </source>
</evidence>
<dbReference type="SUPFAM" id="SSF46785">
    <property type="entry name" value="Winged helix' DNA-binding domain"/>
    <property type="match status" value="1"/>
</dbReference>
<feature type="domain" description="O-methyltransferase C-terminal" evidence="5">
    <location>
        <begin position="236"/>
        <end position="381"/>
    </location>
</feature>
<evidence type="ECO:0000256" key="2">
    <source>
        <dbReference type="ARBA" id="ARBA00022679"/>
    </source>
</evidence>
<dbReference type="EMBL" id="ML991828">
    <property type="protein sequence ID" value="KAF2231304.1"/>
    <property type="molecule type" value="Genomic_DNA"/>
</dbReference>
<evidence type="ECO:0000259" key="5">
    <source>
        <dbReference type="Pfam" id="PF00891"/>
    </source>
</evidence>
<dbReference type="Pfam" id="PF00891">
    <property type="entry name" value="Methyltransf_2"/>
    <property type="match status" value="1"/>
</dbReference>
<dbReference type="InterPro" id="IPR029063">
    <property type="entry name" value="SAM-dependent_MTases_sf"/>
</dbReference>
<proteinExistence type="predicted"/>
<evidence type="ECO:0000313" key="8">
    <source>
        <dbReference type="Proteomes" id="UP000800092"/>
    </source>
</evidence>
<dbReference type="Gene3D" id="1.10.10.10">
    <property type="entry name" value="Winged helix-like DNA-binding domain superfamily/Winged helix DNA-binding domain"/>
    <property type="match status" value="1"/>
</dbReference>
<protein>
    <submittedName>
        <fullName evidence="7">Putative O-methyltransferase</fullName>
    </submittedName>
</protein>
<dbReference type="AlphaFoldDB" id="A0A6A6GZQ0"/>
<dbReference type="Pfam" id="PF08100">
    <property type="entry name" value="Dimerisation"/>
    <property type="match status" value="1"/>
</dbReference>
<accession>A0A6A6GZQ0</accession>
<dbReference type="InterPro" id="IPR036390">
    <property type="entry name" value="WH_DNA-bd_sf"/>
</dbReference>
<evidence type="ECO:0000256" key="4">
    <source>
        <dbReference type="PIRSR" id="PIRSR005739-1"/>
    </source>
</evidence>
<evidence type="ECO:0000256" key="1">
    <source>
        <dbReference type="ARBA" id="ARBA00022603"/>
    </source>
</evidence>
<dbReference type="InterPro" id="IPR012967">
    <property type="entry name" value="COMT_dimerisation"/>
</dbReference>
<dbReference type="PROSITE" id="PS51683">
    <property type="entry name" value="SAM_OMT_II"/>
    <property type="match status" value="1"/>
</dbReference>
<evidence type="ECO:0000313" key="7">
    <source>
        <dbReference type="EMBL" id="KAF2231304.1"/>
    </source>
</evidence>
<dbReference type="OrthoDB" id="2410195at2759"/>
<dbReference type="PANTHER" id="PTHR43712">
    <property type="entry name" value="PUTATIVE (AFU_ORTHOLOGUE AFUA_4G14580)-RELATED"/>
    <property type="match status" value="1"/>
</dbReference>
<gene>
    <name evidence="7" type="ORF">EV356DRAFT_452213</name>
</gene>
<dbReference type="InterPro" id="IPR036388">
    <property type="entry name" value="WH-like_DNA-bd_sf"/>
</dbReference>
<dbReference type="GO" id="GO:0046983">
    <property type="term" value="F:protein dimerization activity"/>
    <property type="evidence" value="ECO:0007669"/>
    <property type="project" value="InterPro"/>
</dbReference>
<dbReference type="InterPro" id="IPR001077">
    <property type="entry name" value="COMT_C"/>
</dbReference>
<feature type="domain" description="O-methyltransferase dimerisation" evidence="6">
    <location>
        <begin position="67"/>
        <end position="132"/>
    </location>
</feature>
<dbReference type="InterPro" id="IPR016461">
    <property type="entry name" value="COMT-like"/>
</dbReference>
<reference evidence="7" key="1">
    <citation type="journal article" date="2020" name="Stud. Mycol.">
        <title>101 Dothideomycetes genomes: a test case for predicting lifestyles and emergence of pathogens.</title>
        <authorList>
            <person name="Haridas S."/>
            <person name="Albert R."/>
            <person name="Binder M."/>
            <person name="Bloem J."/>
            <person name="Labutti K."/>
            <person name="Salamov A."/>
            <person name="Andreopoulos B."/>
            <person name="Baker S."/>
            <person name="Barry K."/>
            <person name="Bills G."/>
            <person name="Bluhm B."/>
            <person name="Cannon C."/>
            <person name="Castanera R."/>
            <person name="Culley D."/>
            <person name="Daum C."/>
            <person name="Ezra D."/>
            <person name="Gonzalez J."/>
            <person name="Henrissat B."/>
            <person name="Kuo A."/>
            <person name="Liang C."/>
            <person name="Lipzen A."/>
            <person name="Lutzoni F."/>
            <person name="Magnuson J."/>
            <person name="Mondo S."/>
            <person name="Nolan M."/>
            <person name="Ohm R."/>
            <person name="Pangilinan J."/>
            <person name="Park H.-J."/>
            <person name="Ramirez L."/>
            <person name="Alfaro M."/>
            <person name="Sun H."/>
            <person name="Tritt A."/>
            <person name="Yoshinaga Y."/>
            <person name="Zwiers L.-H."/>
            <person name="Turgeon B."/>
            <person name="Goodwin S."/>
            <person name="Spatafora J."/>
            <person name="Crous P."/>
            <person name="Grigoriev I."/>
        </authorList>
    </citation>
    <scope>NUCLEOTIDE SEQUENCE</scope>
    <source>
        <strain evidence="7">Tuck. ex Michener</strain>
    </source>
</reference>
<dbReference type="Gene3D" id="3.40.50.150">
    <property type="entry name" value="Vaccinia Virus protein VP39"/>
    <property type="match status" value="1"/>
</dbReference>
<feature type="active site" description="Proton acceptor" evidence="4">
    <location>
        <position position="309"/>
    </location>
</feature>